<feature type="region of interest" description="Disordered" evidence="7">
    <location>
        <begin position="1"/>
        <end position="26"/>
    </location>
</feature>
<dbReference type="PROSITE" id="PS01071">
    <property type="entry name" value="GRPE"/>
    <property type="match status" value="1"/>
</dbReference>
<dbReference type="SUPFAM" id="SSF58014">
    <property type="entry name" value="Coiled-coil domain of nucleotide exchange factor GrpE"/>
    <property type="match status" value="1"/>
</dbReference>
<evidence type="ECO:0000256" key="5">
    <source>
        <dbReference type="RuleBase" id="RU000639"/>
    </source>
</evidence>
<comment type="similarity">
    <text evidence="1 4 6">Belongs to the GrpE family.</text>
</comment>
<accession>A0ABW3FGR5</accession>
<feature type="compositionally biased region" description="Acidic residues" evidence="7">
    <location>
        <begin position="197"/>
        <end position="207"/>
    </location>
</feature>
<protein>
    <recommendedName>
        <fullName evidence="4 5">Protein GrpE</fullName>
    </recommendedName>
    <alternativeName>
        <fullName evidence="4">HSP-70 cofactor</fullName>
    </alternativeName>
</protein>
<feature type="region of interest" description="Disordered" evidence="7">
    <location>
        <begin position="189"/>
        <end position="222"/>
    </location>
</feature>
<comment type="function">
    <text evidence="4 5">Participates actively in the response to hyperosmotic and heat shock by preventing the aggregation of stress-denatured proteins, in association with DnaK and GrpE. It is the nucleotide exchange factor for DnaK and may function as a thermosensor. Unfolded proteins bind initially to DnaJ; upon interaction with the DnaJ-bound protein, DnaK hydrolyzes its bound ATP, resulting in the formation of a stable complex. GrpE releases ADP from DnaK; ATP binding to DnaK triggers the release of the substrate protein, thus completing the reaction cycle. Several rounds of ATP-dependent interactions between DnaJ, DnaK and GrpE are required for fully efficient folding.</text>
</comment>
<dbReference type="InterPro" id="IPR009012">
    <property type="entry name" value="GrpE_head"/>
</dbReference>
<evidence type="ECO:0000313" key="8">
    <source>
        <dbReference type="EMBL" id="MFD0916933.1"/>
    </source>
</evidence>
<dbReference type="RefSeq" id="WP_377212957.1">
    <property type="nucleotide sequence ID" value="NZ_JBHTJV010000009.1"/>
</dbReference>
<dbReference type="NCBIfam" id="NF010738">
    <property type="entry name" value="PRK14140.1"/>
    <property type="match status" value="1"/>
</dbReference>
<dbReference type="InterPro" id="IPR000740">
    <property type="entry name" value="GrpE"/>
</dbReference>
<dbReference type="CDD" id="cd00446">
    <property type="entry name" value="GrpE"/>
    <property type="match status" value="1"/>
</dbReference>
<dbReference type="PANTHER" id="PTHR21237">
    <property type="entry name" value="GRPE PROTEIN"/>
    <property type="match status" value="1"/>
</dbReference>
<evidence type="ECO:0000313" key="9">
    <source>
        <dbReference type="Proteomes" id="UP001597101"/>
    </source>
</evidence>
<keyword evidence="3 4" id="KW-0143">Chaperone</keyword>
<dbReference type="Gene3D" id="3.90.20.20">
    <property type="match status" value="1"/>
</dbReference>
<evidence type="ECO:0000256" key="1">
    <source>
        <dbReference type="ARBA" id="ARBA00009054"/>
    </source>
</evidence>
<dbReference type="NCBIfam" id="NF010739">
    <property type="entry name" value="PRK14141.1"/>
    <property type="match status" value="1"/>
</dbReference>
<dbReference type="EMBL" id="JBHTJV010000009">
    <property type="protein sequence ID" value="MFD0916933.1"/>
    <property type="molecule type" value="Genomic_DNA"/>
</dbReference>
<keyword evidence="9" id="KW-1185">Reference proteome</keyword>
<dbReference type="Gene3D" id="2.30.22.10">
    <property type="entry name" value="Head domain of nucleotide exchange factor GrpE"/>
    <property type="match status" value="1"/>
</dbReference>
<dbReference type="PRINTS" id="PR00773">
    <property type="entry name" value="GRPEPROTEIN"/>
</dbReference>
<dbReference type="HAMAP" id="MF_01151">
    <property type="entry name" value="GrpE"/>
    <property type="match status" value="1"/>
</dbReference>
<evidence type="ECO:0000256" key="3">
    <source>
        <dbReference type="ARBA" id="ARBA00023186"/>
    </source>
</evidence>
<dbReference type="Proteomes" id="UP001597101">
    <property type="component" value="Unassembled WGS sequence"/>
</dbReference>
<evidence type="ECO:0000256" key="6">
    <source>
        <dbReference type="RuleBase" id="RU004478"/>
    </source>
</evidence>
<keyword evidence="2 4" id="KW-0346">Stress response</keyword>
<comment type="subcellular location">
    <subcellularLocation>
        <location evidence="4">Cytoplasm</location>
    </subcellularLocation>
</comment>
<dbReference type="InterPro" id="IPR013805">
    <property type="entry name" value="GrpE_CC"/>
</dbReference>
<dbReference type="SUPFAM" id="SSF51064">
    <property type="entry name" value="Head domain of nucleotide exchange factor GrpE"/>
    <property type="match status" value="1"/>
</dbReference>
<name>A0ABW3FGR5_9HYPH</name>
<evidence type="ECO:0000256" key="2">
    <source>
        <dbReference type="ARBA" id="ARBA00023016"/>
    </source>
</evidence>
<comment type="caution">
    <text evidence="8">The sequence shown here is derived from an EMBL/GenBank/DDBJ whole genome shotgun (WGS) entry which is preliminary data.</text>
</comment>
<dbReference type="Pfam" id="PF01025">
    <property type="entry name" value="GrpE"/>
    <property type="match status" value="1"/>
</dbReference>
<sequence>MAAEEQAELDAADAEEELDDSARAKNIGSNPEMVLKLLDNLRAENEELKDKALRAVAEMENMRRRTAKEVKDTRVYAVSNFARDMLNVSDNLARAIQAIPVEKRTEGSEEFKALIEGVEMTEREMLRALEANGVKKFNPEGEKFDPNIHQAMFEMPNPDLPNNSVGQVVAEGYMIADRVLRPAMVGVAKGGPKWEDVNPEPTEEELAAAEAEAGREEDNNEA</sequence>
<feature type="compositionally biased region" description="Acidic residues" evidence="7">
    <location>
        <begin position="1"/>
        <end position="19"/>
    </location>
</feature>
<feature type="compositionally biased region" description="Basic and acidic residues" evidence="7">
    <location>
        <begin position="212"/>
        <end position="222"/>
    </location>
</feature>
<dbReference type="PANTHER" id="PTHR21237:SF23">
    <property type="entry name" value="GRPE PROTEIN HOMOLOG, MITOCHONDRIAL"/>
    <property type="match status" value="1"/>
</dbReference>
<dbReference type="NCBIfam" id="NF010748">
    <property type="entry name" value="PRK14150.1"/>
    <property type="match status" value="1"/>
</dbReference>
<comment type="subunit">
    <text evidence="4">Homodimer.</text>
</comment>
<proteinExistence type="inferred from homology"/>
<keyword evidence="4" id="KW-0963">Cytoplasm</keyword>
<reference evidence="9" key="1">
    <citation type="journal article" date="2019" name="Int. J. Syst. Evol. Microbiol.">
        <title>The Global Catalogue of Microorganisms (GCM) 10K type strain sequencing project: providing services to taxonomists for standard genome sequencing and annotation.</title>
        <authorList>
            <consortium name="The Broad Institute Genomics Platform"/>
            <consortium name="The Broad Institute Genome Sequencing Center for Infectious Disease"/>
            <person name="Wu L."/>
            <person name="Ma J."/>
        </authorList>
    </citation>
    <scope>NUCLEOTIDE SEQUENCE [LARGE SCALE GENOMIC DNA]</scope>
    <source>
        <strain evidence="9">CCUG 60023</strain>
    </source>
</reference>
<evidence type="ECO:0000256" key="4">
    <source>
        <dbReference type="HAMAP-Rule" id="MF_01151"/>
    </source>
</evidence>
<organism evidence="8 9">
    <name type="scientific">Pseudahrensia aquimaris</name>
    <dbReference type="NCBI Taxonomy" id="744461"/>
    <lineage>
        <taxon>Bacteria</taxon>
        <taxon>Pseudomonadati</taxon>
        <taxon>Pseudomonadota</taxon>
        <taxon>Alphaproteobacteria</taxon>
        <taxon>Hyphomicrobiales</taxon>
        <taxon>Ahrensiaceae</taxon>
        <taxon>Pseudahrensia</taxon>
    </lineage>
</organism>
<evidence type="ECO:0000256" key="7">
    <source>
        <dbReference type="SAM" id="MobiDB-lite"/>
    </source>
</evidence>
<gene>
    <name evidence="4 8" type="primary">grpE</name>
    <name evidence="8" type="ORF">ACFQ14_10990</name>
</gene>